<feature type="transmembrane region" description="Helical" evidence="1">
    <location>
        <begin position="12"/>
        <end position="33"/>
    </location>
</feature>
<keyword evidence="1" id="KW-0472">Membrane</keyword>
<dbReference type="PANTHER" id="PTHR36216">
    <property type="entry name" value="TRANSCRIPTIONAL REGULATOR, TRMB"/>
    <property type="match status" value="1"/>
</dbReference>
<dbReference type="OrthoDB" id="28610at2157"/>
<feature type="domain" description="HTH arsR-type" evidence="2">
    <location>
        <begin position="164"/>
        <end position="241"/>
    </location>
</feature>
<dbReference type="SMART" id="SM00418">
    <property type="entry name" value="HTH_ARSR"/>
    <property type="match status" value="1"/>
</dbReference>
<dbReference type="Pfam" id="PF13412">
    <property type="entry name" value="HTH_24"/>
    <property type="match status" value="1"/>
</dbReference>
<dbReference type="EMBL" id="AZAJ01000001">
    <property type="protein sequence ID" value="ETA67959.1"/>
    <property type="molecule type" value="Genomic_DNA"/>
</dbReference>
<gene>
    <name evidence="3" type="ORF">MettiDRAFT_1400</name>
</gene>
<organism evidence="3 4">
    <name type="scientific">Methanolobus tindarius DSM 2278</name>
    <dbReference type="NCBI Taxonomy" id="1090322"/>
    <lineage>
        <taxon>Archaea</taxon>
        <taxon>Methanobacteriati</taxon>
        <taxon>Methanobacteriota</taxon>
        <taxon>Stenosarchaea group</taxon>
        <taxon>Methanomicrobia</taxon>
        <taxon>Methanosarcinales</taxon>
        <taxon>Methanosarcinaceae</taxon>
        <taxon>Methanolobus</taxon>
    </lineage>
</organism>
<reference evidence="3 4" key="1">
    <citation type="submission" date="2013-08" db="EMBL/GenBank/DDBJ databases">
        <authorList>
            <consortium name="DOE Joint Genome Institute"/>
            <person name="Eisen J."/>
            <person name="Huntemann M."/>
            <person name="Han J."/>
            <person name="Chen A."/>
            <person name="Kyrpides N."/>
            <person name="Mavromatis K."/>
            <person name="Markowitz V."/>
            <person name="Palaniappan K."/>
            <person name="Ivanova N."/>
            <person name="Schaumberg A."/>
            <person name="Pati A."/>
            <person name="Liolios K."/>
            <person name="Nordberg H.P."/>
            <person name="Cantor M.N."/>
            <person name="Hua S.X."/>
            <person name="Woyke T."/>
        </authorList>
    </citation>
    <scope>NUCLEOTIDE SEQUENCE [LARGE SCALE GENOMIC DNA]</scope>
    <source>
        <strain evidence="3 4">DSM 2278</strain>
    </source>
</reference>
<protein>
    <recommendedName>
        <fullName evidence="2">HTH arsR-type domain-containing protein</fullName>
    </recommendedName>
</protein>
<dbReference type="CDD" id="cd00090">
    <property type="entry name" value="HTH_ARSR"/>
    <property type="match status" value="1"/>
</dbReference>
<evidence type="ECO:0000313" key="3">
    <source>
        <dbReference type="EMBL" id="ETA67959.1"/>
    </source>
</evidence>
<accession>W9DP28</accession>
<evidence type="ECO:0000313" key="4">
    <source>
        <dbReference type="Proteomes" id="UP000019483"/>
    </source>
</evidence>
<dbReference type="STRING" id="1090322.MettiDRAFT_1400"/>
<dbReference type="InterPro" id="IPR036390">
    <property type="entry name" value="WH_DNA-bd_sf"/>
</dbReference>
<dbReference type="Gene3D" id="1.10.10.10">
    <property type="entry name" value="Winged helix-like DNA-binding domain superfamily/Winged helix DNA-binding domain"/>
    <property type="match status" value="2"/>
</dbReference>
<evidence type="ECO:0000256" key="1">
    <source>
        <dbReference type="SAM" id="Phobius"/>
    </source>
</evidence>
<dbReference type="InterPro" id="IPR036388">
    <property type="entry name" value="WH-like_DNA-bd_sf"/>
</dbReference>
<dbReference type="SUPFAM" id="SSF46785">
    <property type="entry name" value="Winged helix' DNA-binding domain"/>
    <property type="match status" value="2"/>
</dbReference>
<comment type="caution">
    <text evidence="3">The sequence shown here is derived from an EMBL/GenBank/DDBJ whole genome shotgun (WGS) entry which is preliminary data.</text>
</comment>
<feature type="transmembrane region" description="Helical" evidence="1">
    <location>
        <begin position="64"/>
        <end position="86"/>
    </location>
</feature>
<dbReference type="PANTHER" id="PTHR36216:SF1">
    <property type="entry name" value="HTH ARSR-TYPE DOMAIN-CONTAINING PROTEIN"/>
    <property type="match status" value="1"/>
</dbReference>
<dbReference type="RefSeq" id="WP_023845095.1">
    <property type="nucleotide sequence ID" value="NZ_AZAJ01000001.1"/>
</dbReference>
<dbReference type="AlphaFoldDB" id="W9DP28"/>
<name>W9DP28_METTI</name>
<dbReference type="GO" id="GO:0003700">
    <property type="term" value="F:DNA-binding transcription factor activity"/>
    <property type="evidence" value="ECO:0007669"/>
    <property type="project" value="InterPro"/>
</dbReference>
<dbReference type="InterPro" id="IPR001845">
    <property type="entry name" value="HTH_ArsR_DNA-bd_dom"/>
</dbReference>
<keyword evidence="1" id="KW-1133">Transmembrane helix</keyword>
<sequence>MKLKLHDTLKIIIFLILIICNCYVASAEVYVTFEPPEDIPPENIHNTGSDGILTFWDLPLYFKFIWIGCTIWFIIVSIGKFIPLLLGKVACTKGEKNREKILSYVSENPGCSESDVLSELKMKRGTFRYHADKLQLSNLLIALKQGRFINYFSKGNSNENDLQAAGSNMQGDTRKCVLETICDEPGVTGKELSEKIGVDKSTIHWHITRLKDENMIRDEKDGRFRKYYPASNLSAIQDNNNKFAVISD</sequence>
<keyword evidence="1" id="KW-0812">Transmembrane</keyword>
<proteinExistence type="predicted"/>
<evidence type="ECO:0000259" key="2">
    <source>
        <dbReference type="SMART" id="SM00418"/>
    </source>
</evidence>
<keyword evidence="4" id="KW-1185">Reference proteome</keyword>
<dbReference type="Proteomes" id="UP000019483">
    <property type="component" value="Unassembled WGS sequence"/>
</dbReference>
<dbReference type="InterPro" id="IPR011991">
    <property type="entry name" value="ArsR-like_HTH"/>
</dbReference>